<dbReference type="NCBIfam" id="TIGR03718">
    <property type="entry name" value="R_switched_Alx"/>
    <property type="match status" value="1"/>
</dbReference>
<evidence type="ECO:0000313" key="6">
    <source>
        <dbReference type="EMBL" id="BBX97361.1"/>
    </source>
</evidence>
<keyword evidence="7" id="KW-1185">Reference proteome</keyword>
<keyword evidence="3" id="KW-0812">Transmembrane</keyword>
<dbReference type="InterPro" id="IPR022369">
    <property type="entry name" value="Integral_membrane_TerC_rswitch"/>
</dbReference>
<dbReference type="AlphaFoldDB" id="A0A1X1YL85"/>
<dbReference type="EMBL" id="AP022581">
    <property type="protein sequence ID" value="BBX97361.1"/>
    <property type="molecule type" value="Genomic_DNA"/>
</dbReference>
<organism evidence="6 7">
    <name type="scientific">Mycobacterium lacus</name>
    <dbReference type="NCBI Taxonomy" id="169765"/>
    <lineage>
        <taxon>Bacteria</taxon>
        <taxon>Bacillati</taxon>
        <taxon>Actinomycetota</taxon>
        <taxon>Actinomycetes</taxon>
        <taxon>Mycobacteriales</taxon>
        <taxon>Mycobacteriaceae</taxon>
        <taxon>Mycobacterium</taxon>
    </lineage>
</organism>
<proteinExistence type="inferred from homology"/>
<evidence type="ECO:0000256" key="1">
    <source>
        <dbReference type="ARBA" id="ARBA00004141"/>
    </source>
</evidence>
<protein>
    <submittedName>
        <fullName evidence="6">Putative membrane protein</fullName>
    </submittedName>
</protein>
<evidence type="ECO:0000256" key="2">
    <source>
        <dbReference type="ARBA" id="ARBA00007511"/>
    </source>
</evidence>
<keyword evidence="5" id="KW-0472">Membrane</keyword>
<name>A0A1X1YL85_9MYCO</name>
<dbReference type="Proteomes" id="UP000466396">
    <property type="component" value="Chromosome"/>
</dbReference>
<dbReference type="InterPro" id="IPR005496">
    <property type="entry name" value="Integral_membrane_TerC"/>
</dbReference>
<dbReference type="Pfam" id="PF03741">
    <property type="entry name" value="TerC"/>
    <property type="match status" value="1"/>
</dbReference>
<comment type="similarity">
    <text evidence="2">Belongs to the TerC family.</text>
</comment>
<dbReference type="PANTHER" id="PTHR30238">
    <property type="entry name" value="MEMBRANE BOUND PREDICTED REDOX MODULATOR"/>
    <property type="match status" value="1"/>
</dbReference>
<reference evidence="6 7" key="1">
    <citation type="journal article" date="2019" name="Emerg. Microbes Infect.">
        <title>Comprehensive subspecies identification of 175 nontuberculous mycobacteria species based on 7547 genomic profiles.</title>
        <authorList>
            <person name="Matsumoto Y."/>
            <person name="Kinjo T."/>
            <person name="Motooka D."/>
            <person name="Nabeya D."/>
            <person name="Jung N."/>
            <person name="Uechi K."/>
            <person name="Horii T."/>
            <person name="Iida T."/>
            <person name="Fujita J."/>
            <person name="Nakamura S."/>
        </authorList>
    </citation>
    <scope>NUCLEOTIDE SEQUENCE [LARGE SCALE GENOMIC DNA]</scope>
    <source>
        <strain evidence="6 7">JCM 15657</strain>
    </source>
</reference>
<evidence type="ECO:0000313" key="7">
    <source>
        <dbReference type="Proteomes" id="UP000466396"/>
    </source>
</evidence>
<accession>A0A1X1YL85</accession>
<evidence type="ECO:0000256" key="4">
    <source>
        <dbReference type="ARBA" id="ARBA00022989"/>
    </source>
</evidence>
<gene>
    <name evidence="6" type="ORF">MLAC_26550</name>
</gene>
<dbReference type="RefSeq" id="WP_085158293.1">
    <property type="nucleotide sequence ID" value="NZ_AP022581.1"/>
</dbReference>
<dbReference type="KEGG" id="mlj:MLAC_26550"/>
<comment type="subcellular location">
    <subcellularLocation>
        <location evidence="1">Membrane</location>
        <topology evidence="1">Multi-pass membrane protein</topology>
    </subcellularLocation>
</comment>
<dbReference type="OrthoDB" id="5242957at2"/>
<dbReference type="PANTHER" id="PTHR30238:SF0">
    <property type="entry name" value="THYLAKOID MEMBRANE PROTEIN TERC, CHLOROPLASTIC"/>
    <property type="match status" value="1"/>
</dbReference>
<dbReference type="STRING" id="169765.AWC15_16330"/>
<sequence length="402" mass="44189">MGVSGLAWALTIAVIVGLMVFDYVFQVRATHVPTLRQAVVWSATYVGIAILFGIAVVVFGSPAMGIECFAGYLSNEALSVDNLFVFLVIISGFGVPRVAQQKVLLFGIAFALVARTVLILVGAVLIENFDWAFYVFGLSLLLLAGNLAKPAEPEGRNPDPVDRRFVVRLANRFLRTSRDYDADRLFTVENGKRVMTPVFLAMIAVGGSDVLFAFDSVPALFGLTANVYLVFAATAFSLLGLRQLYFLIDNLLDRLVYLSYGLAAILGFIGIKLILDALRNNNIPFINHGRTVTAVKVSTATSLAVIVVILLITTAVSVLSARGRAQNSIARARRHATEYLDPHYEANPIEREKIFTTLLAEERQIRALPTKYRTNIRNEAELMELLRRAHQEHDGQNQGSTP</sequence>
<dbReference type="GO" id="GO:0016020">
    <property type="term" value="C:membrane"/>
    <property type="evidence" value="ECO:0007669"/>
    <property type="project" value="UniProtKB-SubCell"/>
</dbReference>
<keyword evidence="4" id="KW-1133">Transmembrane helix</keyword>
<evidence type="ECO:0000256" key="5">
    <source>
        <dbReference type="ARBA" id="ARBA00023136"/>
    </source>
</evidence>
<evidence type="ECO:0000256" key="3">
    <source>
        <dbReference type="ARBA" id="ARBA00022692"/>
    </source>
</evidence>